<comment type="caution">
    <text evidence="1">The sequence shown here is derived from an EMBL/GenBank/DDBJ whole genome shotgun (WGS) entry which is preliminary data.</text>
</comment>
<accession>A0ABV6K7S2</accession>
<protein>
    <submittedName>
        <fullName evidence="1">Uncharacterized protein</fullName>
    </submittedName>
</protein>
<organism evidence="1 2">
    <name type="scientific">Halalkalibacter kiskunsagensis</name>
    <dbReference type="NCBI Taxonomy" id="1548599"/>
    <lineage>
        <taxon>Bacteria</taxon>
        <taxon>Bacillati</taxon>
        <taxon>Bacillota</taxon>
        <taxon>Bacilli</taxon>
        <taxon>Bacillales</taxon>
        <taxon>Bacillaceae</taxon>
        <taxon>Halalkalibacter</taxon>
    </lineage>
</organism>
<proteinExistence type="predicted"/>
<dbReference type="Proteomes" id="UP001589838">
    <property type="component" value="Unassembled WGS sequence"/>
</dbReference>
<gene>
    <name evidence="1" type="ORF">ACFFHM_02065</name>
</gene>
<name>A0ABV6K7S2_9BACI</name>
<dbReference type="EMBL" id="JBHLUX010000005">
    <property type="protein sequence ID" value="MFC0469353.1"/>
    <property type="molecule type" value="Genomic_DNA"/>
</dbReference>
<evidence type="ECO:0000313" key="1">
    <source>
        <dbReference type="EMBL" id="MFC0469353.1"/>
    </source>
</evidence>
<keyword evidence="2" id="KW-1185">Reference proteome</keyword>
<dbReference type="RefSeq" id="WP_335963699.1">
    <property type="nucleotide sequence ID" value="NZ_JAXBLX010000059.1"/>
</dbReference>
<sequence>MTNSSLFQEESELYRVLEQDVAHTYKLITSSRYVNNRNLEQVSNDAKKRVANLTSDNPWQDLLTYMRGIYLLSRRTNQYEEFDRRFSYFYQSLSHDILEYITELDSDQERQFLSKLLDLMIDEPKATHAPWPSLLFKLLLQMPREQIDYVYQQFLSKSITATDSSRNFALTCSYIALLAGKEVTSLAILQKHGDFFHEQDVASHFQLLKTRGRWRTMKQWFSVLFPKKKTGHYGSLQKYADEMNTALPMSSKEQESIWQRWLMSPSFNRFQTYVQHLSSEQKHDLIEDLLPKLEQRLHQLDVAKTYEKILLTFEKHEQAVRYLLKNERDPLKLREEKVELLQAIKKVNPILARPIYHQYIVRLVEKKSRIHYEQAAAYLKELQSLYESKEDQMIFMDYVRRLKKLYRTYRAFIEELKHIGL</sequence>
<reference evidence="1 2" key="1">
    <citation type="submission" date="2024-09" db="EMBL/GenBank/DDBJ databases">
        <authorList>
            <person name="Sun Q."/>
            <person name="Mori K."/>
        </authorList>
    </citation>
    <scope>NUCLEOTIDE SEQUENCE [LARGE SCALE GENOMIC DNA]</scope>
    <source>
        <strain evidence="1 2">NCAIM B.02610</strain>
    </source>
</reference>
<evidence type="ECO:0000313" key="2">
    <source>
        <dbReference type="Proteomes" id="UP001589838"/>
    </source>
</evidence>